<organism evidence="1 2">
    <name type="scientific">Striga asiatica</name>
    <name type="common">Asiatic witchweed</name>
    <name type="synonym">Buchnera asiatica</name>
    <dbReference type="NCBI Taxonomy" id="4170"/>
    <lineage>
        <taxon>Eukaryota</taxon>
        <taxon>Viridiplantae</taxon>
        <taxon>Streptophyta</taxon>
        <taxon>Embryophyta</taxon>
        <taxon>Tracheophyta</taxon>
        <taxon>Spermatophyta</taxon>
        <taxon>Magnoliopsida</taxon>
        <taxon>eudicotyledons</taxon>
        <taxon>Gunneridae</taxon>
        <taxon>Pentapetalae</taxon>
        <taxon>asterids</taxon>
        <taxon>lamiids</taxon>
        <taxon>Lamiales</taxon>
        <taxon>Orobanchaceae</taxon>
        <taxon>Buchnereae</taxon>
        <taxon>Striga</taxon>
    </lineage>
</organism>
<dbReference type="Proteomes" id="UP000325081">
    <property type="component" value="Unassembled WGS sequence"/>
</dbReference>
<protein>
    <submittedName>
        <fullName evidence="1">Protein phosphatase 2C family protein</fullName>
    </submittedName>
</protein>
<name>A0A5A7P4H1_STRAF</name>
<reference evidence="2" key="1">
    <citation type="journal article" date="2019" name="Curr. Biol.">
        <title>Genome Sequence of Striga asiatica Provides Insight into the Evolution of Plant Parasitism.</title>
        <authorList>
            <person name="Yoshida S."/>
            <person name="Kim S."/>
            <person name="Wafula E.K."/>
            <person name="Tanskanen J."/>
            <person name="Kim Y.M."/>
            <person name="Honaas L."/>
            <person name="Yang Z."/>
            <person name="Spallek T."/>
            <person name="Conn C.E."/>
            <person name="Ichihashi Y."/>
            <person name="Cheong K."/>
            <person name="Cui S."/>
            <person name="Der J.P."/>
            <person name="Gundlach H."/>
            <person name="Jiao Y."/>
            <person name="Hori C."/>
            <person name="Ishida J.K."/>
            <person name="Kasahara H."/>
            <person name="Kiba T."/>
            <person name="Kim M.S."/>
            <person name="Koo N."/>
            <person name="Laohavisit A."/>
            <person name="Lee Y.H."/>
            <person name="Lumba S."/>
            <person name="McCourt P."/>
            <person name="Mortimer J.C."/>
            <person name="Mutuku J.M."/>
            <person name="Nomura T."/>
            <person name="Sasaki-Sekimoto Y."/>
            <person name="Seto Y."/>
            <person name="Wang Y."/>
            <person name="Wakatake T."/>
            <person name="Sakakibara H."/>
            <person name="Demura T."/>
            <person name="Yamaguchi S."/>
            <person name="Yoneyama K."/>
            <person name="Manabe R.I."/>
            <person name="Nelson D.C."/>
            <person name="Schulman A.H."/>
            <person name="Timko M.P."/>
            <person name="dePamphilis C.W."/>
            <person name="Choi D."/>
            <person name="Shirasu K."/>
        </authorList>
    </citation>
    <scope>NUCLEOTIDE SEQUENCE [LARGE SCALE GENOMIC DNA]</scope>
    <source>
        <strain evidence="2">cv. UVA1</strain>
    </source>
</reference>
<proteinExistence type="predicted"/>
<evidence type="ECO:0000313" key="2">
    <source>
        <dbReference type="Proteomes" id="UP000325081"/>
    </source>
</evidence>
<dbReference type="EMBL" id="BKCP01002002">
    <property type="protein sequence ID" value="GER27507.1"/>
    <property type="molecule type" value="Genomic_DNA"/>
</dbReference>
<comment type="caution">
    <text evidence="1">The sequence shown here is derived from an EMBL/GenBank/DDBJ whole genome shotgun (WGS) entry which is preliminary data.</text>
</comment>
<accession>A0A5A7P4H1</accession>
<sequence length="125" mass="13330">MMKSSATSRGDPAKGRTQDKLLALLTVPSLRTVEDLDRKSATNSDLTAWGSGTSNLAIGKASITRAIENLLRLGLTRPTIGCTCSFSSAIANEDVLSNFPLLTAAAATKTEKKPQTFPLYEFVKP</sequence>
<keyword evidence="2" id="KW-1185">Reference proteome</keyword>
<gene>
    <name evidence="1" type="ORF">STAS_03235</name>
</gene>
<dbReference type="AlphaFoldDB" id="A0A5A7P4H1"/>
<evidence type="ECO:0000313" key="1">
    <source>
        <dbReference type="EMBL" id="GER27507.1"/>
    </source>
</evidence>